<comment type="caution">
    <text evidence="3">The sequence shown here is derived from an EMBL/GenBank/DDBJ whole genome shotgun (WGS) entry which is preliminary data.</text>
</comment>
<dbReference type="NCBIfam" id="TIGR02605">
    <property type="entry name" value="CxxC_CxxC_SSSS"/>
    <property type="match status" value="1"/>
</dbReference>
<dbReference type="EMBL" id="DSZU01000059">
    <property type="protein sequence ID" value="HGV55136.1"/>
    <property type="molecule type" value="Genomic_DNA"/>
</dbReference>
<accession>A0A832GN68</accession>
<feature type="domain" description="Putative regulatory protein FmdB zinc ribbon" evidence="2">
    <location>
        <begin position="1"/>
        <end position="41"/>
    </location>
</feature>
<proteinExistence type="predicted"/>
<organism evidence="3">
    <name type="scientific">Caldimicrobium thiodismutans</name>
    <dbReference type="NCBI Taxonomy" id="1653476"/>
    <lineage>
        <taxon>Bacteria</taxon>
        <taxon>Pseudomonadati</taxon>
        <taxon>Thermodesulfobacteriota</taxon>
        <taxon>Thermodesulfobacteria</taxon>
        <taxon>Thermodesulfobacteriales</taxon>
        <taxon>Thermodesulfobacteriaceae</taxon>
        <taxon>Caldimicrobium</taxon>
    </lineage>
</organism>
<sequence length="81" mass="9321">MAIYEYECLNCGYHFEVWQKITDDPLKNCEKCGGEVRRLISQSGFILKGTGWYVTDYARKERSSSEKRSEEGQKEASNADS</sequence>
<evidence type="ECO:0000313" key="3">
    <source>
        <dbReference type="EMBL" id="HGV55136.1"/>
    </source>
</evidence>
<evidence type="ECO:0000256" key="1">
    <source>
        <dbReference type="SAM" id="MobiDB-lite"/>
    </source>
</evidence>
<protein>
    <submittedName>
        <fullName evidence="3">Zinc ribbon domain-containing protein</fullName>
    </submittedName>
</protein>
<dbReference type="PANTHER" id="PTHR34404">
    <property type="entry name" value="REGULATORY PROTEIN, FMDB FAMILY"/>
    <property type="match status" value="1"/>
</dbReference>
<feature type="compositionally biased region" description="Basic and acidic residues" evidence="1">
    <location>
        <begin position="59"/>
        <end position="74"/>
    </location>
</feature>
<name>A0A832GN68_9BACT</name>
<dbReference type="SMART" id="SM00834">
    <property type="entry name" value="CxxC_CXXC_SSSS"/>
    <property type="match status" value="1"/>
</dbReference>
<dbReference type="AlphaFoldDB" id="A0A832GN68"/>
<dbReference type="Pfam" id="PF09723">
    <property type="entry name" value="Zn_ribbon_8"/>
    <property type="match status" value="1"/>
</dbReference>
<feature type="region of interest" description="Disordered" evidence="1">
    <location>
        <begin position="59"/>
        <end position="81"/>
    </location>
</feature>
<dbReference type="PANTHER" id="PTHR34404:SF2">
    <property type="entry name" value="CONSERVED SERINE RICH PROTEIN"/>
    <property type="match status" value="1"/>
</dbReference>
<evidence type="ECO:0000259" key="2">
    <source>
        <dbReference type="SMART" id="SM00834"/>
    </source>
</evidence>
<gene>
    <name evidence="3" type="ORF">ENT73_03510</name>
</gene>
<dbReference type="InterPro" id="IPR013429">
    <property type="entry name" value="Regulatory_FmdB_Zinc_ribbon"/>
</dbReference>
<reference evidence="3" key="1">
    <citation type="journal article" date="2020" name="mSystems">
        <title>Genome- and Community-Level Interaction Insights into Carbon Utilization and Element Cycling Functions of Hydrothermarchaeota in Hydrothermal Sediment.</title>
        <authorList>
            <person name="Zhou Z."/>
            <person name="Liu Y."/>
            <person name="Xu W."/>
            <person name="Pan J."/>
            <person name="Luo Z.H."/>
            <person name="Li M."/>
        </authorList>
    </citation>
    <scope>NUCLEOTIDE SEQUENCE [LARGE SCALE GENOMIC DNA]</scope>
    <source>
        <strain evidence="3">SpSt-605</strain>
    </source>
</reference>